<dbReference type="PANTHER" id="PTHR37534">
    <property type="entry name" value="TRANSCRIPTIONAL ACTIVATOR PROTEIN UGA3"/>
    <property type="match status" value="1"/>
</dbReference>
<dbReference type="GO" id="GO:0000976">
    <property type="term" value="F:transcription cis-regulatory region binding"/>
    <property type="evidence" value="ECO:0007669"/>
    <property type="project" value="TreeGrafter"/>
</dbReference>
<evidence type="ECO:0000256" key="2">
    <source>
        <dbReference type="ARBA" id="ARBA00023015"/>
    </source>
</evidence>
<evidence type="ECO:0000256" key="3">
    <source>
        <dbReference type="ARBA" id="ARBA00023125"/>
    </source>
</evidence>
<evidence type="ECO:0000256" key="6">
    <source>
        <dbReference type="SAM" id="MobiDB-lite"/>
    </source>
</evidence>
<dbReference type="PROSITE" id="PS00463">
    <property type="entry name" value="ZN2_CY6_FUNGAL_1"/>
    <property type="match status" value="1"/>
</dbReference>
<reference evidence="8" key="2">
    <citation type="submission" date="2023-01" db="EMBL/GenBank/DDBJ databases">
        <authorList>
            <person name="Petersen C."/>
        </authorList>
    </citation>
    <scope>NUCLEOTIDE SEQUENCE</scope>
    <source>
        <strain evidence="8">IBT 15450</strain>
    </source>
</reference>
<dbReference type="GO" id="GO:0045944">
    <property type="term" value="P:positive regulation of transcription by RNA polymerase II"/>
    <property type="evidence" value="ECO:0007669"/>
    <property type="project" value="TreeGrafter"/>
</dbReference>
<organism evidence="8 9">
    <name type="scientific">Penicillium canescens</name>
    <dbReference type="NCBI Taxonomy" id="5083"/>
    <lineage>
        <taxon>Eukaryota</taxon>
        <taxon>Fungi</taxon>
        <taxon>Dikarya</taxon>
        <taxon>Ascomycota</taxon>
        <taxon>Pezizomycotina</taxon>
        <taxon>Eurotiomycetes</taxon>
        <taxon>Eurotiomycetidae</taxon>
        <taxon>Eurotiales</taxon>
        <taxon>Aspergillaceae</taxon>
        <taxon>Penicillium</taxon>
    </lineage>
</organism>
<dbReference type="Pfam" id="PF11951">
    <property type="entry name" value="Fungal_trans_2"/>
    <property type="match status" value="1"/>
</dbReference>
<dbReference type="InterPro" id="IPR021858">
    <property type="entry name" value="Fun_TF"/>
</dbReference>
<dbReference type="SUPFAM" id="SSF57701">
    <property type="entry name" value="Zn2/Cys6 DNA-binding domain"/>
    <property type="match status" value="1"/>
</dbReference>
<dbReference type="InterPro" id="IPR036864">
    <property type="entry name" value="Zn2-C6_fun-type_DNA-bd_sf"/>
</dbReference>
<evidence type="ECO:0000313" key="9">
    <source>
        <dbReference type="Proteomes" id="UP001219568"/>
    </source>
</evidence>
<dbReference type="GO" id="GO:0005634">
    <property type="term" value="C:nucleus"/>
    <property type="evidence" value="ECO:0007669"/>
    <property type="project" value="UniProtKB-SubCell"/>
</dbReference>
<comment type="caution">
    <text evidence="8">The sequence shown here is derived from an EMBL/GenBank/DDBJ whole genome shotgun (WGS) entry which is preliminary data.</text>
</comment>
<dbReference type="PANTHER" id="PTHR37534:SF9">
    <property type="entry name" value="ZN(II)2CYS6 TRANSCRIPTION FACTOR (EUROFUNG)"/>
    <property type="match status" value="1"/>
</dbReference>
<sequence length="641" mass="72096">MRSYTGCLTCRGRKLKCDEAKPICGPCNKASRECKFDQRCIFRSQNFSTTKRRHRRRAGSRGDQGPSDALEENQTWVQVPHDLTFIQIDDPWSPDGAHVLHDLHGDRVESNPSAQQHTAPGASCDLNKQIPETPGDTSFQSTPVWHTPIPEVIADTPDPVHLSIPRPDRSGKDVDPNVVVSYMLRHFKEGPGQWMDLFDTTAYFSSKVPVIAAVRPLLKSAVCALSAKHLQHLYHISDGIDRNSYILSLADEETWHYQSAKHYDQALGYLKIAIDLETYNDSPSDKEEMLAAVAILCLYELMDAPGTAWRAHLSALPLFNDTSASMPAHSSVIIPRTAIKGPIFWSLARQDLLCAFISETSTRLDLKDIRLWQNAGLVTNEHGTLLPSTAISPLDIQNYSGIEEDMKSNELTWLLGKIANHLTMGDTVTFEDFVLPREQRAYLGLNQQHLLDRWNLLMSELEQWYDCLPSTFTEAARTKAQGSTDPRHKLSLEAFEQIWFNLPLCAATIQSYHQARILLLVNQPQQSTAIQSTVSSRLRAYRNALKQALFHAREICGINLANPTDPVRINSVHALFVAGQVFQERREQDAVLEILAGIERDLGWTTQFHAVKLIDEWGRGEDNSIGIGRGGRGYRDDWMTP</sequence>
<evidence type="ECO:0000313" key="8">
    <source>
        <dbReference type="EMBL" id="KAJ6048081.1"/>
    </source>
</evidence>
<name>A0AAD6NB47_PENCN</name>
<dbReference type="Pfam" id="PF00172">
    <property type="entry name" value="Zn_clus"/>
    <property type="match status" value="1"/>
</dbReference>
<dbReference type="GO" id="GO:0008270">
    <property type="term" value="F:zinc ion binding"/>
    <property type="evidence" value="ECO:0007669"/>
    <property type="project" value="InterPro"/>
</dbReference>
<dbReference type="GO" id="GO:0000981">
    <property type="term" value="F:DNA-binding transcription factor activity, RNA polymerase II-specific"/>
    <property type="evidence" value="ECO:0007669"/>
    <property type="project" value="InterPro"/>
</dbReference>
<dbReference type="InterPro" id="IPR001138">
    <property type="entry name" value="Zn2Cys6_DnaBD"/>
</dbReference>
<keyword evidence="2" id="KW-0805">Transcription regulation</keyword>
<comment type="subcellular location">
    <subcellularLocation>
        <location evidence="1">Nucleus</location>
    </subcellularLocation>
</comment>
<keyword evidence="3" id="KW-0238">DNA-binding</keyword>
<evidence type="ECO:0000259" key="7">
    <source>
        <dbReference type="PROSITE" id="PS50048"/>
    </source>
</evidence>
<evidence type="ECO:0000256" key="5">
    <source>
        <dbReference type="ARBA" id="ARBA00023242"/>
    </source>
</evidence>
<dbReference type="PROSITE" id="PS50048">
    <property type="entry name" value="ZN2_CY6_FUNGAL_2"/>
    <property type="match status" value="1"/>
</dbReference>
<accession>A0AAD6NB47</accession>
<evidence type="ECO:0000256" key="1">
    <source>
        <dbReference type="ARBA" id="ARBA00004123"/>
    </source>
</evidence>
<dbReference type="SMART" id="SM00066">
    <property type="entry name" value="GAL4"/>
    <property type="match status" value="1"/>
</dbReference>
<feature type="domain" description="Zn(2)-C6 fungal-type" evidence="7">
    <location>
        <begin position="6"/>
        <end position="36"/>
    </location>
</feature>
<reference evidence="8" key="1">
    <citation type="journal article" date="2023" name="IMA Fungus">
        <title>Comparative genomic study of the Penicillium genus elucidates a diverse pangenome and 15 lateral gene transfer events.</title>
        <authorList>
            <person name="Petersen C."/>
            <person name="Sorensen T."/>
            <person name="Nielsen M.R."/>
            <person name="Sondergaard T.E."/>
            <person name="Sorensen J.L."/>
            <person name="Fitzpatrick D.A."/>
            <person name="Frisvad J.C."/>
            <person name="Nielsen K.L."/>
        </authorList>
    </citation>
    <scope>NUCLEOTIDE SEQUENCE</scope>
    <source>
        <strain evidence="8">IBT 15450</strain>
    </source>
</reference>
<gene>
    <name evidence="8" type="ORF">N7460_004228</name>
</gene>
<dbReference type="Gene3D" id="4.10.240.10">
    <property type="entry name" value="Zn(2)-C6 fungal-type DNA-binding domain"/>
    <property type="match status" value="1"/>
</dbReference>
<feature type="compositionally biased region" description="Polar residues" evidence="6">
    <location>
        <begin position="135"/>
        <end position="144"/>
    </location>
</feature>
<keyword evidence="4" id="KW-0804">Transcription</keyword>
<evidence type="ECO:0000256" key="4">
    <source>
        <dbReference type="ARBA" id="ARBA00023163"/>
    </source>
</evidence>
<keyword evidence="5" id="KW-0539">Nucleus</keyword>
<dbReference type="EMBL" id="JAQJZL010000003">
    <property type="protein sequence ID" value="KAJ6048081.1"/>
    <property type="molecule type" value="Genomic_DNA"/>
</dbReference>
<keyword evidence="9" id="KW-1185">Reference proteome</keyword>
<dbReference type="CDD" id="cd00067">
    <property type="entry name" value="GAL4"/>
    <property type="match status" value="1"/>
</dbReference>
<dbReference type="Proteomes" id="UP001219568">
    <property type="component" value="Unassembled WGS sequence"/>
</dbReference>
<dbReference type="AlphaFoldDB" id="A0AAD6NB47"/>
<proteinExistence type="predicted"/>
<feature type="region of interest" description="Disordered" evidence="6">
    <location>
        <begin position="107"/>
        <end position="170"/>
    </location>
</feature>
<protein>
    <recommendedName>
        <fullName evidence="7">Zn(2)-C6 fungal-type domain-containing protein</fullName>
    </recommendedName>
</protein>